<dbReference type="Gene3D" id="3.30.420.40">
    <property type="match status" value="2"/>
</dbReference>
<feature type="domain" description="ATPase BadF/BadG/BcrA/BcrD type" evidence="1">
    <location>
        <begin position="9"/>
        <end position="299"/>
    </location>
</feature>
<reference evidence="2" key="1">
    <citation type="submission" date="2020-11" db="EMBL/GenBank/DDBJ databases">
        <title>Sequencing the genomes of 1000 actinobacteria strains.</title>
        <authorList>
            <person name="Klenk H.-P."/>
        </authorList>
    </citation>
    <scope>NUCLEOTIDE SEQUENCE</scope>
    <source>
        <strain evidence="2">DSM 45356</strain>
    </source>
</reference>
<keyword evidence="2" id="KW-0418">Kinase</keyword>
<keyword evidence="3" id="KW-1185">Reference proteome</keyword>
<organism evidence="2 3">
    <name type="scientific">Longispora fulva</name>
    <dbReference type="NCBI Taxonomy" id="619741"/>
    <lineage>
        <taxon>Bacteria</taxon>
        <taxon>Bacillati</taxon>
        <taxon>Actinomycetota</taxon>
        <taxon>Actinomycetes</taxon>
        <taxon>Micromonosporales</taxon>
        <taxon>Micromonosporaceae</taxon>
        <taxon>Longispora</taxon>
    </lineage>
</organism>
<dbReference type="Proteomes" id="UP000622552">
    <property type="component" value="Unassembled WGS sequence"/>
</dbReference>
<dbReference type="PANTHER" id="PTHR43190">
    <property type="entry name" value="N-ACETYL-D-GLUCOSAMINE KINASE"/>
    <property type="match status" value="1"/>
</dbReference>
<keyword evidence="2" id="KW-0808">Transferase</keyword>
<evidence type="ECO:0000259" key="1">
    <source>
        <dbReference type="Pfam" id="PF01869"/>
    </source>
</evidence>
<dbReference type="InterPro" id="IPR002731">
    <property type="entry name" value="ATPase_BadF"/>
</dbReference>
<dbReference type="RefSeq" id="WP_197006962.1">
    <property type="nucleotide sequence ID" value="NZ_BONS01000005.1"/>
</dbReference>
<dbReference type="GO" id="GO:0016301">
    <property type="term" value="F:kinase activity"/>
    <property type="evidence" value="ECO:0007669"/>
    <property type="project" value="UniProtKB-KW"/>
</dbReference>
<evidence type="ECO:0000313" key="3">
    <source>
        <dbReference type="Proteomes" id="UP000622552"/>
    </source>
</evidence>
<gene>
    <name evidence="2" type="ORF">IW245_006612</name>
</gene>
<sequence>MVTGYYVAVDGGNSKTDVLIGDSTGHILARVRGGGSSPFHLGFDGTIALLDKLIADAQAQAGGVPLDRAELYLAGADLPHEVAALQAGAEGADWAAVHLVDNDTFALLRAGTDAPDAIAVVCGAGTNCVGRAADGRTARFPALGEITGDWGGGHHLARLALWHAVRGEDGRGPATALTAAVAAHFGRDGAEAVGVALHLGEISIDQVPELSPLLFTVAETGDAVALAVIEQQAEEIVAQATVAARRLDLLDKPHAVVLGGGVLQSEQPLLLAGIRSRLVPAAEPVVVTSPPVLGAALLALDGLGASVESHALLRAALSPPRAG</sequence>
<proteinExistence type="predicted"/>
<dbReference type="InterPro" id="IPR052519">
    <property type="entry name" value="Euk-type_GlcNAc_Kinase"/>
</dbReference>
<evidence type="ECO:0000313" key="2">
    <source>
        <dbReference type="EMBL" id="MBG6140418.1"/>
    </source>
</evidence>
<dbReference type="Pfam" id="PF01869">
    <property type="entry name" value="BcrAD_BadFG"/>
    <property type="match status" value="1"/>
</dbReference>
<name>A0A8J7GGS6_9ACTN</name>
<accession>A0A8J7GGS6</accession>
<dbReference type="SUPFAM" id="SSF53067">
    <property type="entry name" value="Actin-like ATPase domain"/>
    <property type="match status" value="2"/>
</dbReference>
<dbReference type="AlphaFoldDB" id="A0A8J7GGS6"/>
<dbReference type="InterPro" id="IPR043129">
    <property type="entry name" value="ATPase_NBD"/>
</dbReference>
<dbReference type="EMBL" id="JADOUF010000001">
    <property type="protein sequence ID" value="MBG6140418.1"/>
    <property type="molecule type" value="Genomic_DNA"/>
</dbReference>
<dbReference type="PANTHER" id="PTHR43190:SF3">
    <property type="entry name" value="N-ACETYL-D-GLUCOSAMINE KINASE"/>
    <property type="match status" value="1"/>
</dbReference>
<protein>
    <submittedName>
        <fullName evidence="2">N-acetylglucosamine kinase-like BadF-type ATPase</fullName>
    </submittedName>
</protein>
<comment type="caution">
    <text evidence="2">The sequence shown here is derived from an EMBL/GenBank/DDBJ whole genome shotgun (WGS) entry which is preliminary data.</text>
</comment>